<dbReference type="EMBL" id="KZ858951">
    <property type="protein sequence ID" value="RDW28661.1"/>
    <property type="molecule type" value="Genomic_DNA"/>
</dbReference>
<dbReference type="PANTHER" id="PTHR31308:SF5">
    <property type="entry name" value="ERGOSTERYL-BETA-GLUCOSIDASE"/>
    <property type="match status" value="1"/>
</dbReference>
<evidence type="ECO:0000256" key="3">
    <source>
        <dbReference type="ARBA" id="ARBA00023295"/>
    </source>
</evidence>
<dbReference type="eggNOG" id="ENOG502QPU8">
    <property type="taxonomic scope" value="Eukaryota"/>
</dbReference>
<evidence type="ECO:0000259" key="6">
    <source>
        <dbReference type="Pfam" id="PF18564"/>
    </source>
</evidence>
<dbReference type="Pfam" id="PF00150">
    <property type="entry name" value="Cellulase"/>
    <property type="match status" value="1"/>
</dbReference>
<reference evidence="8 10" key="2">
    <citation type="submission" date="2018-07" db="EMBL/GenBank/DDBJ databases">
        <title>Draft Genome Assemblies for Five Robust Yarrowia lipolytica Strains Exhibiting High Lipid Production and Pentose Sugar Utilization and Sugar Alcohol Secretion from Undetoxified Lignocellulosic Biomass Hydrolysates.</title>
        <authorList>
            <consortium name="DOE Joint Genome Institute"/>
            <person name="Walker C."/>
            <person name="Ryu S."/>
            <person name="Na H."/>
            <person name="Zane M."/>
            <person name="LaButti K."/>
            <person name="Lipzen A."/>
            <person name="Haridas S."/>
            <person name="Barry K."/>
            <person name="Grigoriev I.V."/>
            <person name="Quarterman J."/>
            <person name="Slininger P."/>
            <person name="Dien B."/>
            <person name="Trinh C.T."/>
        </authorList>
    </citation>
    <scope>NUCLEOTIDE SEQUENCE [LARGE SCALE GENOMIC DNA]</scope>
    <source>
        <strain evidence="8 10">YB392</strain>
    </source>
</reference>
<sequence length="806" mass="92046">MTRAKQLVIDSEGILRDERHRQINLRGINMASDAKMPSDPYLPTHQKSSEDFWDGDNARFIGRPFHLKDAHEHLQRIKSWGFNTIRYIYTWEAIEHEGPGKYDEDFVDFTIEVLRLCDSYGFYVIMDPHQDVWSRHTGGSGAPMWTLYAAGLNPRTMSKTWAALVHNTWEPKPSEFPKMIWATNYTRLACFVMFTLFYGGRDYAPKCIINGINIQDFLTNHFINAMVFFYKRVKARAPELWNTCIIGLESLNEPSVGLIGHPNLAILPDEQPLKLGPHPTPFQSFQLGMGMQVEVDEFEFSNFGPKKKGTRVLDPEGVRAWIDPKLDDYDDTRYGWKRDPGWVLGECVWAQHGVWDPAEKKLLRPDYFTVNTHGDVVNVKGTKNDGEDGFVNLYFKDHWALYFQTMRREVCDKVFLLCQPPVMRIPPLIKDDKTCMDRRVLYAPHFYDGLTLMLKRWCTWNVDVLGILRGRYSHPAFALKIGPSAVRKCLAQQLQEMKKEGLDNMGPIPMVMTETGMPFDMDDKSAYSNGDYSSQLKALDANMNAVDQADINVTMWCYTVHNNHKWGDEWNGEDFAFWSRSPLSDDNPNKDRLSILQQPQHDHQDCTPFVSPAPSLCDFVGDKSETDSSPSQQTPTPKPDEAEGTDTTAHANVDGHNRLHLPHPHNPLHFFNRGKDPHEEDELPPVSQKGVRAVEAFARPYPIAIGGTLAATSYELIKRHYILEIEAAGSNQETIIAIPQFVFPTNFLSVTVSTGSWKTARNQLFWSHNQAGRQKIEITVLDHQPEFGGFLDTFYSNLAEPCCVVM</sequence>
<dbReference type="InterPro" id="IPR001547">
    <property type="entry name" value="Glyco_hydro_5"/>
</dbReference>
<gene>
    <name evidence="8" type="ORF">B0I71DRAFT_127127</name>
    <name evidence="7" type="ORF">YALI1_B15151g</name>
</gene>
<evidence type="ECO:0000313" key="10">
    <source>
        <dbReference type="Proteomes" id="UP000256601"/>
    </source>
</evidence>
<reference evidence="7 9" key="1">
    <citation type="journal article" date="2016" name="PLoS ONE">
        <title>Sequence Assembly of Yarrowia lipolytica Strain W29/CLIB89 Shows Transposable Element Diversity.</title>
        <authorList>
            <person name="Magnan C."/>
            <person name="Yu J."/>
            <person name="Chang I."/>
            <person name="Jahn E."/>
            <person name="Kanomata Y."/>
            <person name="Wu J."/>
            <person name="Zeller M."/>
            <person name="Oakes M."/>
            <person name="Baldi P."/>
            <person name="Sandmeyer S."/>
        </authorList>
    </citation>
    <scope>NUCLEOTIDE SEQUENCE [LARGE SCALE GENOMIC DNA]</scope>
    <source>
        <strain evidence="7">CLIB89</strain>
        <strain evidence="9">CLIB89(W29)</strain>
    </source>
</reference>
<dbReference type="GO" id="GO:0000272">
    <property type="term" value="P:polysaccharide catabolic process"/>
    <property type="evidence" value="ECO:0007669"/>
    <property type="project" value="InterPro"/>
</dbReference>
<evidence type="ECO:0000313" key="9">
    <source>
        <dbReference type="Proteomes" id="UP000182444"/>
    </source>
</evidence>
<dbReference type="Gene3D" id="3.20.20.80">
    <property type="entry name" value="Glycosidases"/>
    <property type="match status" value="2"/>
</dbReference>
<dbReference type="AlphaFoldDB" id="A0A1D8N7D3"/>
<dbReference type="VEuPathDB" id="FungiDB:YALI0_B11418g"/>
<proteinExistence type="inferred from homology"/>
<comment type="similarity">
    <text evidence="1">Belongs to the glycosyl hydrolase 5 (cellulase A) family.</text>
</comment>
<dbReference type="Pfam" id="PF18564">
    <property type="entry name" value="Glyco_hydro_5_C"/>
    <property type="match status" value="1"/>
</dbReference>
<dbReference type="KEGG" id="yli:2907484"/>
<dbReference type="SUPFAM" id="SSF51445">
    <property type="entry name" value="(Trans)glycosidases"/>
    <property type="match status" value="2"/>
</dbReference>
<dbReference type="InterPro" id="IPR017853">
    <property type="entry name" value="GH"/>
</dbReference>
<dbReference type="Proteomes" id="UP000256601">
    <property type="component" value="Unassembled WGS sequence"/>
</dbReference>
<dbReference type="VEuPathDB" id="FungiDB:YALI1_B15151g"/>
<keyword evidence="3" id="KW-0326">Glycosidase</keyword>
<dbReference type="Gene3D" id="2.60.40.1180">
    <property type="entry name" value="Golgi alpha-mannosidase II"/>
    <property type="match status" value="1"/>
</dbReference>
<evidence type="ECO:0000256" key="4">
    <source>
        <dbReference type="SAM" id="MobiDB-lite"/>
    </source>
</evidence>
<dbReference type="Proteomes" id="UP000182444">
    <property type="component" value="Chromosome 1B"/>
</dbReference>
<feature type="domain" description="Glycoside hydrolase family 5" evidence="5">
    <location>
        <begin position="69"/>
        <end position="133"/>
    </location>
</feature>
<dbReference type="PANTHER" id="PTHR31308">
    <property type="match status" value="1"/>
</dbReference>
<dbReference type="FunFam" id="3.20.20.80:FF:000131">
    <property type="entry name" value="Glycoside hydrolase superfamily"/>
    <property type="match status" value="1"/>
</dbReference>
<feature type="domain" description="Glycoside hydrolase family 5 C-terminal" evidence="6">
    <location>
        <begin position="699"/>
        <end position="779"/>
    </location>
</feature>
<dbReference type="GO" id="GO:0050295">
    <property type="term" value="F:steryl-beta-glucosidase activity"/>
    <property type="evidence" value="ECO:0007669"/>
    <property type="project" value="EnsemblFungi"/>
</dbReference>
<evidence type="ECO:0000313" key="8">
    <source>
        <dbReference type="EMBL" id="RDW28661.1"/>
    </source>
</evidence>
<feature type="region of interest" description="Disordered" evidence="4">
    <location>
        <begin position="617"/>
        <end position="687"/>
    </location>
</feature>
<accession>A0A1D8N7D3</accession>
<name>A0A1D8N7D3_YARLL</name>
<evidence type="ECO:0000256" key="1">
    <source>
        <dbReference type="ARBA" id="ARBA00005641"/>
    </source>
</evidence>
<dbReference type="InterPro" id="IPR041036">
    <property type="entry name" value="GH5_C"/>
</dbReference>
<evidence type="ECO:0000259" key="5">
    <source>
        <dbReference type="Pfam" id="PF00150"/>
    </source>
</evidence>
<dbReference type="RefSeq" id="XP_500759.2">
    <property type="nucleotide sequence ID" value="XM_500759.2"/>
</dbReference>
<dbReference type="GO" id="GO:0005829">
    <property type="term" value="C:cytosol"/>
    <property type="evidence" value="ECO:0007669"/>
    <property type="project" value="EnsemblFungi"/>
</dbReference>
<dbReference type="OMA" id="PSNGWIG"/>
<dbReference type="EMBL" id="CP017554">
    <property type="protein sequence ID" value="AOW01550.1"/>
    <property type="molecule type" value="Genomic_DNA"/>
</dbReference>
<dbReference type="GO" id="GO:1904462">
    <property type="term" value="P:ergosteryl 3-beta-D-glucoside catabolic process"/>
    <property type="evidence" value="ECO:0007669"/>
    <property type="project" value="EnsemblFungi"/>
</dbReference>
<protein>
    <submittedName>
        <fullName evidence="8">Glycoside hydrolase superfamily</fullName>
    </submittedName>
</protein>
<dbReference type="InterPro" id="IPR013780">
    <property type="entry name" value="Glyco_hydro_b"/>
</dbReference>
<evidence type="ECO:0000256" key="2">
    <source>
        <dbReference type="ARBA" id="ARBA00022801"/>
    </source>
</evidence>
<dbReference type="GeneID" id="2907484"/>
<dbReference type="InterPro" id="IPR052066">
    <property type="entry name" value="Glycosphingolipid_Hydrolases"/>
</dbReference>
<organism evidence="7 9">
    <name type="scientific">Yarrowia lipolytica</name>
    <name type="common">Candida lipolytica</name>
    <dbReference type="NCBI Taxonomy" id="4952"/>
    <lineage>
        <taxon>Eukaryota</taxon>
        <taxon>Fungi</taxon>
        <taxon>Dikarya</taxon>
        <taxon>Ascomycota</taxon>
        <taxon>Saccharomycotina</taxon>
        <taxon>Dipodascomycetes</taxon>
        <taxon>Dipodascales</taxon>
        <taxon>Dipodascales incertae sedis</taxon>
        <taxon>Yarrowia</taxon>
    </lineage>
</organism>
<dbReference type="OrthoDB" id="9971853at2759"/>
<evidence type="ECO:0000313" key="7">
    <source>
        <dbReference type="EMBL" id="AOW01550.1"/>
    </source>
</evidence>
<keyword evidence="2 8" id="KW-0378">Hydrolase</keyword>